<comment type="similarity">
    <text evidence="1 7">Belongs to the peptidase S8 family.</text>
</comment>
<dbReference type="PANTHER" id="PTHR43399:SF4">
    <property type="entry name" value="CELL WALL-ASSOCIATED PROTEASE"/>
    <property type="match status" value="1"/>
</dbReference>
<keyword evidence="3 7" id="KW-0378">Hydrolase</keyword>
<dbReference type="SUPFAM" id="SSF52743">
    <property type="entry name" value="Subtilisin-like"/>
    <property type="match status" value="1"/>
</dbReference>
<dbReference type="PROSITE" id="PS00137">
    <property type="entry name" value="SUBTILASE_HIS"/>
    <property type="match status" value="1"/>
</dbReference>
<dbReference type="PRINTS" id="PR00723">
    <property type="entry name" value="SUBTILISIN"/>
</dbReference>
<dbReference type="PANTHER" id="PTHR43399">
    <property type="entry name" value="SUBTILISIN-RELATED"/>
    <property type="match status" value="1"/>
</dbReference>
<feature type="active site" description="Charge relay system" evidence="7">
    <location>
        <position position="437"/>
    </location>
</feature>
<dbReference type="OrthoDB" id="10256524at2759"/>
<evidence type="ECO:0000259" key="9">
    <source>
        <dbReference type="Pfam" id="PF00082"/>
    </source>
</evidence>
<keyword evidence="8" id="KW-1133">Transmembrane helix</keyword>
<dbReference type="Gene3D" id="3.40.50.200">
    <property type="entry name" value="Peptidase S8/S53 domain"/>
    <property type="match status" value="1"/>
</dbReference>
<evidence type="ECO:0000256" key="3">
    <source>
        <dbReference type="ARBA" id="ARBA00022801"/>
    </source>
</evidence>
<dbReference type="CDD" id="cd04842">
    <property type="entry name" value="Peptidases_S8_Kp43_protease"/>
    <property type="match status" value="1"/>
</dbReference>
<dbReference type="GO" id="GO:0006508">
    <property type="term" value="P:proteolysis"/>
    <property type="evidence" value="ECO:0007669"/>
    <property type="project" value="UniProtKB-KW"/>
</dbReference>
<dbReference type="EMBL" id="KI913132">
    <property type="protein sequence ID" value="ETV77757.1"/>
    <property type="molecule type" value="Genomic_DNA"/>
</dbReference>
<dbReference type="Pfam" id="PF00082">
    <property type="entry name" value="Peptidase_S8"/>
    <property type="match status" value="1"/>
</dbReference>
<dbReference type="PROSITE" id="PS00138">
    <property type="entry name" value="SUBTILASE_SER"/>
    <property type="match status" value="1"/>
</dbReference>
<accession>W4GDJ1</accession>
<evidence type="ECO:0000256" key="7">
    <source>
        <dbReference type="PROSITE-ProRule" id="PRU01240"/>
    </source>
</evidence>
<evidence type="ECO:0000256" key="6">
    <source>
        <dbReference type="ARBA" id="ARBA00023619"/>
    </source>
</evidence>
<evidence type="ECO:0000256" key="2">
    <source>
        <dbReference type="ARBA" id="ARBA00022670"/>
    </source>
</evidence>
<sequence>MQQQPVGPLSLVTCCGTLPNVHTTHRIMLSGLSWAATGLLLVSLPSGWSLAFDSTYAWCQYHCSEFALAHPRNCSTCQQDDGMSSEGRRRHLEAAATSKASLNLSNASLNLIACDAHHLHVNMTTKGVGFHSFWTQFQQATDHILDSPTSLFLQGCDLFNLASLPSIDVAMAMGNATMALPVLVQLQRSHHEHECVEAIQSIASTATVVSRSNGIDHGRTVVLVHATLDQQVAMSSLACVDDQVLPLPPLFKFSPLARSLHAMYSTASPAVHIALVDGASSSGVLASLNAGLKSTTGIHNLVTFDDDGLLGVPPLTNFKTWATAIALACSHPLVDYVTRTSIMETFDLPLSSYTRSSDYSSDQISSIVGIDNAHKHGILGHGVVVGISDSGLYMDHDQFDQPSPREFGTINPHARKVVLYEPMADRVDQSKSVTCGHGSHVSGILAGSSWSQLHPDVGVAPQAKIAFTDIGSQNASCANNRALECPVKLTTPLTAAALMDKQVQAGAKIFSYSWGTQKDDYSRQAQNLDEYLFNHPEILVVIAAGNGGDDGVRTISSPAGAKNVITVGASLTSADSLLAKFRCPRVYNPQSVASFSSQGPTSDGRMKPDLVAPGEVLWSAKSEAPGSTAKTSDVCPLQGTSQATPVVAGMAVLIYEWLRDGWWHEGVYDISVGMTYIPASLIKALLVHSSNGLVRRLDHNKVHQACDARTSVPLHYPDMSQGYGLPNMSNVAFFSSDDPIVKFWPNALQPAAPLVAHHSQDSYPATLTRHQVFRATLVWTDPPGNLVATRMLQNDLDLFVTVRGAPHIVVRSLTSSDECNDRLNNVEMVQVSYKDVLRAAGSSELQSRQAIELELHVKGASVLIHGPQAYSVVMSITPSTGAASRRSSGKSPMSTLMASNSWDDWSSLWWASALGVVWIGLVVALVRHFRRHKDQAQPTKMVVHLHSDGKSYGST</sequence>
<dbReference type="InterPro" id="IPR008979">
    <property type="entry name" value="Galactose-bd-like_sf"/>
</dbReference>
<dbReference type="InterPro" id="IPR034058">
    <property type="entry name" value="TagA/B/C/D_pept_dom"/>
</dbReference>
<dbReference type="InterPro" id="IPR022398">
    <property type="entry name" value="Peptidase_S8_His-AS"/>
</dbReference>
<name>W4GDJ1_APHAT</name>
<keyword evidence="4 7" id="KW-0720">Serine protease</keyword>
<keyword evidence="2 7" id="KW-0645">Protease</keyword>
<keyword evidence="8" id="KW-0812">Transmembrane</keyword>
<feature type="active site" description="Charge relay system" evidence="7">
    <location>
        <position position="641"/>
    </location>
</feature>
<feature type="active site" description="Charge relay system" evidence="7">
    <location>
        <position position="389"/>
    </location>
</feature>
<dbReference type="InterPro" id="IPR023828">
    <property type="entry name" value="Peptidase_S8_Ser-AS"/>
</dbReference>
<dbReference type="PROSITE" id="PS51892">
    <property type="entry name" value="SUBTILASE"/>
    <property type="match status" value="1"/>
</dbReference>
<dbReference type="GeneID" id="20810604"/>
<dbReference type="Gene3D" id="2.60.120.380">
    <property type="match status" value="1"/>
</dbReference>
<dbReference type="EC" id="3.4.21.62" evidence="6"/>
<evidence type="ECO:0000256" key="1">
    <source>
        <dbReference type="ARBA" id="ARBA00011073"/>
    </source>
</evidence>
<dbReference type="AlphaFoldDB" id="W4GDJ1"/>
<reference evidence="10" key="1">
    <citation type="submission" date="2013-12" db="EMBL/GenBank/DDBJ databases">
        <title>The Genome Sequence of Aphanomyces astaci APO3.</title>
        <authorList>
            <consortium name="The Broad Institute Genomics Platform"/>
            <person name="Russ C."/>
            <person name="Tyler B."/>
            <person name="van West P."/>
            <person name="Dieguez-Uribeondo J."/>
            <person name="Young S.K."/>
            <person name="Zeng Q."/>
            <person name="Gargeya S."/>
            <person name="Fitzgerald M."/>
            <person name="Abouelleil A."/>
            <person name="Alvarado L."/>
            <person name="Chapman S.B."/>
            <person name="Gainer-Dewar J."/>
            <person name="Goldberg J."/>
            <person name="Griggs A."/>
            <person name="Gujja S."/>
            <person name="Hansen M."/>
            <person name="Howarth C."/>
            <person name="Imamovic A."/>
            <person name="Ireland A."/>
            <person name="Larimer J."/>
            <person name="McCowan C."/>
            <person name="Murphy C."/>
            <person name="Pearson M."/>
            <person name="Poon T.W."/>
            <person name="Priest M."/>
            <person name="Roberts A."/>
            <person name="Saif S."/>
            <person name="Shea T."/>
            <person name="Sykes S."/>
            <person name="Wortman J."/>
            <person name="Nusbaum C."/>
            <person name="Birren B."/>
        </authorList>
    </citation>
    <scope>NUCLEOTIDE SEQUENCE [LARGE SCALE GENOMIC DNA]</scope>
    <source>
        <strain evidence="10">APO3</strain>
    </source>
</reference>
<protein>
    <recommendedName>
        <fullName evidence="6">subtilisin</fullName>
        <ecNumber evidence="6">3.4.21.62</ecNumber>
    </recommendedName>
</protein>
<dbReference type="SUPFAM" id="SSF49785">
    <property type="entry name" value="Galactose-binding domain-like"/>
    <property type="match status" value="1"/>
</dbReference>
<dbReference type="InterPro" id="IPR051048">
    <property type="entry name" value="Peptidase_S8/S53_subtilisin"/>
</dbReference>
<dbReference type="STRING" id="112090.W4GDJ1"/>
<evidence type="ECO:0000256" key="4">
    <source>
        <dbReference type="ARBA" id="ARBA00022825"/>
    </source>
</evidence>
<dbReference type="GO" id="GO:0004252">
    <property type="term" value="F:serine-type endopeptidase activity"/>
    <property type="evidence" value="ECO:0007669"/>
    <property type="project" value="UniProtKB-UniRule"/>
</dbReference>
<evidence type="ECO:0000313" key="10">
    <source>
        <dbReference type="EMBL" id="ETV77757.1"/>
    </source>
</evidence>
<comment type="catalytic activity">
    <reaction evidence="5">
        <text>Hydrolysis of proteins with broad specificity for peptide bonds, and a preference for a large uncharged residue in P1. Hydrolyzes peptide amides.</text>
        <dbReference type="EC" id="3.4.21.62"/>
    </reaction>
</comment>
<dbReference type="RefSeq" id="XP_009832867.1">
    <property type="nucleotide sequence ID" value="XM_009834565.1"/>
</dbReference>
<keyword evidence="8" id="KW-0472">Membrane</keyword>
<proteinExistence type="inferred from homology"/>
<organism evidence="10">
    <name type="scientific">Aphanomyces astaci</name>
    <name type="common">Crayfish plague agent</name>
    <dbReference type="NCBI Taxonomy" id="112090"/>
    <lineage>
        <taxon>Eukaryota</taxon>
        <taxon>Sar</taxon>
        <taxon>Stramenopiles</taxon>
        <taxon>Oomycota</taxon>
        <taxon>Saprolegniomycetes</taxon>
        <taxon>Saprolegniales</taxon>
        <taxon>Verrucalvaceae</taxon>
        <taxon>Aphanomyces</taxon>
    </lineage>
</organism>
<feature type="domain" description="Peptidase S8/S53" evidence="9">
    <location>
        <begin position="380"/>
        <end position="723"/>
    </location>
</feature>
<evidence type="ECO:0000256" key="5">
    <source>
        <dbReference type="ARBA" id="ARBA00023529"/>
    </source>
</evidence>
<gene>
    <name evidence="10" type="ORF">H257_08608</name>
</gene>
<dbReference type="InterPro" id="IPR000209">
    <property type="entry name" value="Peptidase_S8/S53_dom"/>
</dbReference>
<dbReference type="VEuPathDB" id="FungiDB:H257_08608"/>
<dbReference type="InterPro" id="IPR015500">
    <property type="entry name" value="Peptidase_S8_subtilisin-rel"/>
</dbReference>
<dbReference type="InterPro" id="IPR036852">
    <property type="entry name" value="Peptidase_S8/S53_dom_sf"/>
</dbReference>
<evidence type="ECO:0000256" key="8">
    <source>
        <dbReference type="SAM" id="Phobius"/>
    </source>
</evidence>
<feature type="transmembrane region" description="Helical" evidence="8">
    <location>
        <begin position="907"/>
        <end position="926"/>
    </location>
</feature>